<dbReference type="HAMAP" id="MF_00127">
    <property type="entry name" value="His_tRNA_synth"/>
    <property type="match status" value="1"/>
</dbReference>
<dbReference type="STRING" id="883081.HMPREF9698_00337"/>
<feature type="binding site" evidence="12">
    <location>
        <position position="114"/>
    </location>
    <ligand>
        <name>L-histidine</name>
        <dbReference type="ChEBI" id="CHEBI:57595"/>
    </ligand>
</feature>
<proteinExistence type="inferred from homology"/>
<dbReference type="NCBIfam" id="TIGR00442">
    <property type="entry name" value="hisS"/>
    <property type="match status" value="1"/>
</dbReference>
<keyword evidence="9 11" id="KW-0030">Aminoacyl-tRNA synthetase</keyword>
<keyword evidence="6 11" id="KW-0547">Nucleotide-binding</keyword>
<dbReference type="CDD" id="cd00773">
    <property type="entry name" value="HisRS-like_core"/>
    <property type="match status" value="1"/>
</dbReference>
<evidence type="ECO:0000256" key="4">
    <source>
        <dbReference type="ARBA" id="ARBA00022490"/>
    </source>
</evidence>
<dbReference type="InterPro" id="IPR041715">
    <property type="entry name" value="HisRS-like_core"/>
</dbReference>
<dbReference type="PATRIC" id="fig|883081.3.peg.340"/>
<keyword evidence="4 11" id="KW-0963">Cytoplasm</keyword>
<dbReference type="GO" id="GO:0005737">
    <property type="term" value="C:cytoplasm"/>
    <property type="evidence" value="ECO:0007669"/>
    <property type="project" value="UniProtKB-SubCell"/>
</dbReference>
<dbReference type="PANTHER" id="PTHR43707">
    <property type="entry name" value="HISTIDYL-TRNA SYNTHETASE"/>
    <property type="match status" value="1"/>
</dbReference>
<evidence type="ECO:0000256" key="8">
    <source>
        <dbReference type="ARBA" id="ARBA00022917"/>
    </source>
</evidence>
<dbReference type="InterPro" id="IPR045864">
    <property type="entry name" value="aa-tRNA-synth_II/BPL/LPL"/>
</dbReference>
<evidence type="ECO:0000256" key="6">
    <source>
        <dbReference type="ARBA" id="ARBA00022741"/>
    </source>
</evidence>
<dbReference type="eggNOG" id="COG0124">
    <property type="taxonomic scope" value="Bacteria"/>
</dbReference>
<comment type="similarity">
    <text evidence="2 11">Belongs to the class-II aminoacyl-tRNA synthetase family.</text>
</comment>
<dbReference type="PIRSF" id="PIRSF001549">
    <property type="entry name" value="His-tRNA_synth"/>
    <property type="match status" value="1"/>
</dbReference>
<dbReference type="Pfam" id="PF03129">
    <property type="entry name" value="HGTP_anticodon"/>
    <property type="match status" value="1"/>
</dbReference>
<dbReference type="OrthoDB" id="9800814at2"/>
<feature type="binding site" evidence="12">
    <location>
        <begin position="81"/>
        <end position="83"/>
    </location>
    <ligand>
        <name>L-histidine</name>
        <dbReference type="ChEBI" id="CHEBI:57595"/>
    </ligand>
</feature>
<evidence type="ECO:0000256" key="3">
    <source>
        <dbReference type="ARBA" id="ARBA00011738"/>
    </source>
</evidence>
<feature type="binding site" evidence="12">
    <location>
        <position position="128"/>
    </location>
    <ligand>
        <name>L-histidine</name>
        <dbReference type="ChEBI" id="CHEBI:57595"/>
    </ligand>
</feature>
<evidence type="ECO:0000256" key="2">
    <source>
        <dbReference type="ARBA" id="ARBA00008226"/>
    </source>
</evidence>
<keyword evidence="8 11" id="KW-0648">Protein biosynthesis</keyword>
<comment type="subunit">
    <text evidence="3 11">Homodimer.</text>
</comment>
<feature type="binding site" evidence="12">
    <location>
        <begin position="263"/>
        <end position="264"/>
    </location>
    <ligand>
        <name>L-histidine</name>
        <dbReference type="ChEBI" id="CHEBI:57595"/>
    </ligand>
</feature>
<dbReference type="AlphaFoldDB" id="K9EYN3"/>
<evidence type="ECO:0000313" key="14">
    <source>
        <dbReference type="EMBL" id="EKU94305.1"/>
    </source>
</evidence>
<dbReference type="FunFam" id="3.30.930.10:FF:000005">
    <property type="entry name" value="Histidine--tRNA ligase"/>
    <property type="match status" value="1"/>
</dbReference>
<keyword evidence="5 11" id="KW-0436">Ligase</keyword>
<evidence type="ECO:0000256" key="1">
    <source>
        <dbReference type="ARBA" id="ARBA00004496"/>
    </source>
</evidence>
<feature type="binding site" evidence="12">
    <location>
        <position position="259"/>
    </location>
    <ligand>
        <name>L-histidine</name>
        <dbReference type="ChEBI" id="CHEBI:57595"/>
    </ligand>
</feature>
<comment type="subcellular location">
    <subcellularLocation>
        <location evidence="1 11">Cytoplasm</location>
    </subcellularLocation>
</comment>
<dbReference type="InterPro" id="IPR006195">
    <property type="entry name" value="aa-tRNA-synth_II"/>
</dbReference>
<dbReference type="PANTHER" id="PTHR43707:SF1">
    <property type="entry name" value="HISTIDINE--TRNA LIGASE, MITOCHONDRIAL-RELATED"/>
    <property type="match status" value="1"/>
</dbReference>
<dbReference type="InterPro" id="IPR004154">
    <property type="entry name" value="Anticodon-bd"/>
</dbReference>
<dbReference type="EMBL" id="AGXA01000004">
    <property type="protein sequence ID" value="EKU94305.1"/>
    <property type="molecule type" value="Genomic_DNA"/>
</dbReference>
<comment type="catalytic activity">
    <reaction evidence="10 11">
        <text>tRNA(His) + L-histidine + ATP = L-histidyl-tRNA(His) + AMP + diphosphate + H(+)</text>
        <dbReference type="Rhea" id="RHEA:17313"/>
        <dbReference type="Rhea" id="RHEA-COMP:9665"/>
        <dbReference type="Rhea" id="RHEA-COMP:9689"/>
        <dbReference type="ChEBI" id="CHEBI:15378"/>
        <dbReference type="ChEBI" id="CHEBI:30616"/>
        <dbReference type="ChEBI" id="CHEBI:33019"/>
        <dbReference type="ChEBI" id="CHEBI:57595"/>
        <dbReference type="ChEBI" id="CHEBI:78442"/>
        <dbReference type="ChEBI" id="CHEBI:78527"/>
        <dbReference type="ChEBI" id="CHEBI:456215"/>
        <dbReference type="EC" id="6.1.1.21"/>
    </reaction>
</comment>
<gene>
    <name evidence="11" type="primary">hisS</name>
    <name evidence="14" type="ORF">HMPREF9698_00337</name>
</gene>
<keyword evidence="7 11" id="KW-0067">ATP-binding</keyword>
<comment type="caution">
    <text evidence="14">The sequence shown here is derived from an EMBL/GenBank/DDBJ whole genome shotgun (WGS) entry which is preliminary data.</text>
</comment>
<dbReference type="SUPFAM" id="SSF55681">
    <property type="entry name" value="Class II aaRS and biotin synthetases"/>
    <property type="match status" value="1"/>
</dbReference>
<dbReference type="GO" id="GO:0140096">
    <property type="term" value="F:catalytic activity, acting on a protein"/>
    <property type="evidence" value="ECO:0007669"/>
    <property type="project" value="UniProtKB-ARBA"/>
</dbReference>
<protein>
    <recommendedName>
        <fullName evidence="11">Histidine--tRNA ligase</fullName>
        <ecNumber evidence="11">6.1.1.21</ecNumber>
    </recommendedName>
    <alternativeName>
        <fullName evidence="11">Histidyl-tRNA synthetase</fullName>
        <shortName evidence="11">HisRS</shortName>
    </alternativeName>
</protein>
<name>K9EYN3_9LACT</name>
<dbReference type="GO" id="GO:0004821">
    <property type="term" value="F:histidine-tRNA ligase activity"/>
    <property type="evidence" value="ECO:0007669"/>
    <property type="project" value="UniProtKB-UniRule"/>
</dbReference>
<evidence type="ECO:0000256" key="10">
    <source>
        <dbReference type="ARBA" id="ARBA00047639"/>
    </source>
</evidence>
<evidence type="ECO:0000313" key="15">
    <source>
        <dbReference type="Proteomes" id="UP000009875"/>
    </source>
</evidence>
<dbReference type="Pfam" id="PF13393">
    <property type="entry name" value="tRNA-synt_His"/>
    <property type="match status" value="1"/>
</dbReference>
<organism evidence="14 15">
    <name type="scientific">Alloiococcus otitis ATCC 51267</name>
    <dbReference type="NCBI Taxonomy" id="883081"/>
    <lineage>
        <taxon>Bacteria</taxon>
        <taxon>Bacillati</taxon>
        <taxon>Bacillota</taxon>
        <taxon>Bacilli</taxon>
        <taxon>Lactobacillales</taxon>
        <taxon>Carnobacteriaceae</taxon>
        <taxon>Alloiococcus</taxon>
    </lineage>
</organism>
<feature type="domain" description="Aminoacyl-transfer RNA synthetases class-II family profile" evidence="13">
    <location>
        <begin position="8"/>
        <end position="326"/>
    </location>
</feature>
<dbReference type="InterPro" id="IPR004516">
    <property type="entry name" value="HisRS/HisZ"/>
</dbReference>
<dbReference type="Proteomes" id="UP000009875">
    <property type="component" value="Unassembled WGS sequence"/>
</dbReference>
<accession>K9EYN3</accession>
<dbReference type="GO" id="GO:0006427">
    <property type="term" value="P:histidyl-tRNA aminoacylation"/>
    <property type="evidence" value="ECO:0007669"/>
    <property type="project" value="UniProtKB-UniRule"/>
</dbReference>
<dbReference type="Gene3D" id="3.30.930.10">
    <property type="entry name" value="Bira Bifunctional Protein, Domain 2"/>
    <property type="match status" value="1"/>
</dbReference>
<evidence type="ECO:0000256" key="11">
    <source>
        <dbReference type="HAMAP-Rule" id="MF_00127"/>
    </source>
</evidence>
<dbReference type="Gene3D" id="3.40.50.800">
    <property type="entry name" value="Anticodon-binding domain"/>
    <property type="match status" value="1"/>
</dbReference>
<dbReference type="GO" id="GO:0016740">
    <property type="term" value="F:transferase activity"/>
    <property type="evidence" value="ECO:0007669"/>
    <property type="project" value="UniProtKB-ARBA"/>
</dbReference>
<dbReference type="RefSeq" id="WP_003776703.1">
    <property type="nucleotide sequence ID" value="NZ_JH992957.1"/>
</dbReference>
<evidence type="ECO:0000256" key="12">
    <source>
        <dbReference type="PIRSR" id="PIRSR001549-1"/>
    </source>
</evidence>
<dbReference type="HOGENOM" id="CLU_025113_1_1_9"/>
<reference evidence="14 15" key="1">
    <citation type="submission" date="2012-09" db="EMBL/GenBank/DDBJ databases">
        <title>The Genome Sequence of Alloiococcus otitis ATCC 51267.</title>
        <authorList>
            <consortium name="The Broad Institute Genome Sequencing Platform"/>
            <person name="Earl A."/>
            <person name="Ward D."/>
            <person name="Feldgarden M."/>
            <person name="Gevers D."/>
            <person name="Huys G."/>
            <person name="Walker B."/>
            <person name="Young S.K."/>
            <person name="Zeng Q."/>
            <person name="Gargeya S."/>
            <person name="Fitzgerald M."/>
            <person name="Haas B."/>
            <person name="Abouelleil A."/>
            <person name="Alvarado L."/>
            <person name="Arachchi H.M."/>
            <person name="Berlin A.M."/>
            <person name="Chapman S.B."/>
            <person name="Goldberg J."/>
            <person name="Griggs A."/>
            <person name="Gujja S."/>
            <person name="Hansen M."/>
            <person name="Howarth C."/>
            <person name="Imamovic A."/>
            <person name="Larimer J."/>
            <person name="McCowen C."/>
            <person name="Montmayeur A."/>
            <person name="Murphy C."/>
            <person name="Neiman D."/>
            <person name="Pearson M."/>
            <person name="Priest M."/>
            <person name="Roberts A."/>
            <person name="Saif S."/>
            <person name="Shea T."/>
            <person name="Sisk P."/>
            <person name="Sykes S."/>
            <person name="Wortman J."/>
            <person name="Nusbaum C."/>
            <person name="Birren B."/>
        </authorList>
    </citation>
    <scope>NUCLEOTIDE SEQUENCE [LARGE SCALE GENOMIC DNA]</scope>
    <source>
        <strain evidence="14 15">ATCC 51267</strain>
    </source>
</reference>
<keyword evidence="15" id="KW-1185">Reference proteome</keyword>
<sequence length="432" mass="49478">MKYQKQKGTSDLFPDQLDNWHYIESLAQDLMQKYRFKEVRVPIFEDVELFARGVGETSDIVSKEMYDFYDKGDRHIALRPEGTAGVVRAYVENKMYGPEYHKPQKYYYMGPMFRYERPQSGRMRQFHQLGVEVFGSKNPATDLEAMALALDLFQTIGIKNLKLVINSLGSNQSRKTYRQALIDFLEPHYDQLSPDSKNRLYKNPLRVLDSKDQKDKEIVQDAPSILDYLDDPSLDHFQEVKQGLEDLGIDYQVDSNMVRGLDYYNDTIFEIMTDDPNFGSNTTIAAGGRYDKLVEEVGGPQSPAFGFAVGLERLVMLIDQSDIQLPNQDHLDIYLVTIGQAANRQALKLSQVLRQAGLHVEREFMDRKPGKQFKSADKLQADLAMTLGDHEIEQGTVTVKRLSTGKEKEIEVAKLYQEDLSDYYQDLLASLG</sequence>
<evidence type="ECO:0000256" key="9">
    <source>
        <dbReference type="ARBA" id="ARBA00023146"/>
    </source>
</evidence>
<dbReference type="SUPFAM" id="SSF52954">
    <property type="entry name" value="Class II aaRS ABD-related"/>
    <property type="match status" value="1"/>
</dbReference>
<feature type="binding site" evidence="12">
    <location>
        <position position="132"/>
    </location>
    <ligand>
        <name>L-histidine</name>
        <dbReference type="ChEBI" id="CHEBI:57595"/>
    </ligand>
</feature>
<evidence type="ECO:0000256" key="7">
    <source>
        <dbReference type="ARBA" id="ARBA00022840"/>
    </source>
</evidence>
<dbReference type="InterPro" id="IPR015807">
    <property type="entry name" value="His-tRNA-ligase"/>
</dbReference>
<dbReference type="CDD" id="cd00859">
    <property type="entry name" value="HisRS_anticodon"/>
    <property type="match status" value="1"/>
</dbReference>
<dbReference type="EC" id="6.1.1.21" evidence="11"/>
<dbReference type="InterPro" id="IPR036621">
    <property type="entry name" value="Anticodon-bd_dom_sf"/>
</dbReference>
<dbReference type="GO" id="GO:0005524">
    <property type="term" value="F:ATP binding"/>
    <property type="evidence" value="ECO:0007669"/>
    <property type="project" value="UniProtKB-UniRule"/>
</dbReference>
<dbReference type="InterPro" id="IPR033656">
    <property type="entry name" value="HisRS_anticodon"/>
</dbReference>
<dbReference type="PROSITE" id="PS50862">
    <property type="entry name" value="AA_TRNA_LIGASE_II"/>
    <property type="match status" value="1"/>
</dbReference>
<evidence type="ECO:0000256" key="5">
    <source>
        <dbReference type="ARBA" id="ARBA00022598"/>
    </source>
</evidence>
<evidence type="ECO:0000259" key="13">
    <source>
        <dbReference type="PROSITE" id="PS50862"/>
    </source>
</evidence>